<protein>
    <recommendedName>
        <fullName evidence="2">Glycosyltransferase RgtA/B/C/D-like domain-containing protein</fullName>
    </recommendedName>
</protein>
<evidence type="ECO:0000313" key="3">
    <source>
        <dbReference type="EMBL" id="AFL86900.1"/>
    </source>
</evidence>
<proteinExistence type="predicted"/>
<dbReference type="AlphaFoldDB" id="I3ZCD2"/>
<feature type="transmembrane region" description="Helical" evidence="1">
    <location>
        <begin position="313"/>
        <end position="331"/>
    </location>
</feature>
<keyword evidence="1" id="KW-0812">Transmembrane</keyword>
<reference evidence="3 4" key="1">
    <citation type="submission" date="2012-06" db="EMBL/GenBank/DDBJ databases">
        <title>Complete genome of Terriglobus roseus DSM 18391.</title>
        <authorList>
            <consortium name="US DOE Joint Genome Institute (JGI-PGF)"/>
            <person name="Lucas S."/>
            <person name="Copeland A."/>
            <person name="Lapidus A."/>
            <person name="Glavina del Rio T."/>
            <person name="Dalin E."/>
            <person name="Tice H."/>
            <person name="Bruce D."/>
            <person name="Goodwin L."/>
            <person name="Pitluck S."/>
            <person name="Peters L."/>
            <person name="Mikhailova N."/>
            <person name="Munk A.C.C."/>
            <person name="Kyrpides N."/>
            <person name="Mavromatis K."/>
            <person name="Ivanova N."/>
            <person name="Brettin T."/>
            <person name="Detter J.C."/>
            <person name="Han C."/>
            <person name="Larimer F."/>
            <person name="Land M."/>
            <person name="Hauser L."/>
            <person name="Markowitz V."/>
            <person name="Cheng J.-F."/>
            <person name="Hugenholtz P."/>
            <person name="Woyke T."/>
            <person name="Wu D."/>
            <person name="Brambilla E."/>
            <person name="Klenk H.-P."/>
            <person name="Eisen J.A."/>
        </authorList>
    </citation>
    <scope>NUCLEOTIDE SEQUENCE [LARGE SCALE GENOMIC DNA]</scope>
    <source>
        <strain evidence="4">DSM 18391 / NRRL B-41598 / KBS 63</strain>
    </source>
</reference>
<feature type="transmembrane region" description="Helical" evidence="1">
    <location>
        <begin position="161"/>
        <end position="183"/>
    </location>
</feature>
<keyword evidence="1" id="KW-0472">Membrane</keyword>
<feature type="transmembrane region" description="Helical" evidence="1">
    <location>
        <begin position="190"/>
        <end position="211"/>
    </location>
</feature>
<feature type="transmembrane region" description="Helical" evidence="1">
    <location>
        <begin position="336"/>
        <end position="352"/>
    </location>
</feature>
<accession>I3ZCD2</accession>
<dbReference type="eggNOG" id="ENOG502Z971">
    <property type="taxonomic scope" value="Bacteria"/>
</dbReference>
<dbReference type="InterPro" id="IPR038731">
    <property type="entry name" value="RgtA/B/C-like"/>
</dbReference>
<feature type="transmembrane region" description="Helical" evidence="1">
    <location>
        <begin position="136"/>
        <end position="155"/>
    </location>
</feature>
<evidence type="ECO:0000259" key="2">
    <source>
        <dbReference type="Pfam" id="PF13231"/>
    </source>
</evidence>
<evidence type="ECO:0000256" key="1">
    <source>
        <dbReference type="SAM" id="Phobius"/>
    </source>
</evidence>
<feature type="transmembrane region" description="Helical" evidence="1">
    <location>
        <begin position="26"/>
        <end position="43"/>
    </location>
</feature>
<keyword evidence="4" id="KW-1185">Reference proteome</keyword>
<dbReference type="KEGG" id="trs:Terro_0560"/>
<feature type="transmembrane region" description="Helical" evidence="1">
    <location>
        <begin position="260"/>
        <end position="282"/>
    </location>
</feature>
<dbReference type="HOGENOM" id="CLU_688431_0_0_0"/>
<dbReference type="Proteomes" id="UP000006056">
    <property type="component" value="Chromosome"/>
</dbReference>
<feature type="transmembrane region" description="Helical" evidence="1">
    <location>
        <begin position="388"/>
        <end position="410"/>
    </location>
</feature>
<keyword evidence="1" id="KW-1133">Transmembrane helix</keyword>
<feature type="domain" description="Glycosyltransferase RgtA/B/C/D-like" evidence="2">
    <location>
        <begin position="137"/>
        <end position="277"/>
    </location>
</feature>
<gene>
    <name evidence="3" type="ordered locus">Terro_0560</name>
</gene>
<organism evidence="3 4">
    <name type="scientific">Terriglobus roseus (strain DSM 18391 / NRRL B-41598 / KBS 63)</name>
    <dbReference type="NCBI Taxonomy" id="926566"/>
    <lineage>
        <taxon>Bacteria</taxon>
        <taxon>Pseudomonadati</taxon>
        <taxon>Acidobacteriota</taxon>
        <taxon>Terriglobia</taxon>
        <taxon>Terriglobales</taxon>
        <taxon>Acidobacteriaceae</taxon>
        <taxon>Terriglobus</taxon>
    </lineage>
</organism>
<dbReference type="EMBL" id="CP003379">
    <property type="protein sequence ID" value="AFL86900.1"/>
    <property type="molecule type" value="Genomic_DNA"/>
</dbReference>
<evidence type="ECO:0000313" key="4">
    <source>
        <dbReference type="Proteomes" id="UP000006056"/>
    </source>
</evidence>
<feature type="transmembrane region" description="Helical" evidence="1">
    <location>
        <begin position="364"/>
        <end position="381"/>
    </location>
</feature>
<feature type="transmembrane region" description="Helical" evidence="1">
    <location>
        <begin position="223"/>
        <end position="253"/>
    </location>
</feature>
<name>I3ZCD2_TERRK</name>
<sequence length="413" mass="45376">MDVRDGTLEPVALMSFRFHFGLPQKIAALILLLFFAATLFVIGRTPLTESDYRYALCGREMWEKPAPAAGYFTTCGNMQGDGTLAYRAAALPLSIYVNTLRLEDWIAAKRNHTPADSDPVGGSVYDLRHQIVGTRYLLRVPFALAAVMLGAGLWWVTRRLFGNVGGAMSLLLYCVSPLVLRYATTPNNEILAAWGLYAVIYTAIGIAHAMYGPPRKWRPRIVLFTLALGLTACAHLLAAVLGLFASAVFMLYVAERRRTLVFPVLLVSAFGALMLVFASYTFRLGLFTYVFTGGAGRFTLDYMPALELVRDPLQLAVTAAAGIALVLFVLLRRARYFGNTVPLLVTLVLLPIETTQISSIPVVWAYPFLLTFVGGAFADAAETKQRKLFLAIVLTTLLAQGILCGTWLWVSVR</sequence>
<dbReference type="Pfam" id="PF13231">
    <property type="entry name" value="PMT_2"/>
    <property type="match status" value="1"/>
</dbReference>